<name>A0A1V9XZP0_9ACAR</name>
<comment type="caution">
    <text evidence="2">The sequence shown here is derived from an EMBL/GenBank/DDBJ whole genome shotgun (WGS) entry which is preliminary data.</text>
</comment>
<dbReference type="AlphaFoldDB" id="A0A1V9XZP0"/>
<reference evidence="2 3" key="1">
    <citation type="journal article" date="2017" name="Gigascience">
        <title>Draft genome of the honey bee ectoparasitic mite, Tropilaelaps mercedesae, is shaped by the parasitic life history.</title>
        <authorList>
            <person name="Dong X."/>
            <person name="Armstrong S.D."/>
            <person name="Xia D."/>
            <person name="Makepeace B.L."/>
            <person name="Darby A.C."/>
            <person name="Kadowaki T."/>
        </authorList>
    </citation>
    <scope>NUCLEOTIDE SEQUENCE [LARGE SCALE GENOMIC DNA]</scope>
    <source>
        <strain evidence="2">Wuxi-XJTLU</strain>
    </source>
</reference>
<dbReference type="Proteomes" id="UP000192247">
    <property type="component" value="Unassembled WGS sequence"/>
</dbReference>
<evidence type="ECO:0000313" key="2">
    <source>
        <dbReference type="EMBL" id="OQR78956.1"/>
    </source>
</evidence>
<gene>
    <name evidence="2" type="ORF">BIW11_02637</name>
</gene>
<evidence type="ECO:0000256" key="1">
    <source>
        <dbReference type="SAM" id="MobiDB-lite"/>
    </source>
</evidence>
<organism evidence="2 3">
    <name type="scientific">Tropilaelaps mercedesae</name>
    <dbReference type="NCBI Taxonomy" id="418985"/>
    <lineage>
        <taxon>Eukaryota</taxon>
        <taxon>Metazoa</taxon>
        <taxon>Ecdysozoa</taxon>
        <taxon>Arthropoda</taxon>
        <taxon>Chelicerata</taxon>
        <taxon>Arachnida</taxon>
        <taxon>Acari</taxon>
        <taxon>Parasitiformes</taxon>
        <taxon>Mesostigmata</taxon>
        <taxon>Gamasina</taxon>
        <taxon>Dermanyssoidea</taxon>
        <taxon>Laelapidae</taxon>
        <taxon>Tropilaelaps</taxon>
    </lineage>
</organism>
<dbReference type="InParanoid" id="A0A1V9XZP0"/>
<dbReference type="EMBL" id="MNPL01001632">
    <property type="protein sequence ID" value="OQR78956.1"/>
    <property type="molecule type" value="Genomic_DNA"/>
</dbReference>
<keyword evidence="3" id="KW-1185">Reference proteome</keyword>
<accession>A0A1V9XZP0</accession>
<sequence>MQWWKGWKQVRRKPRRQIRRTAMGQVHRMRSDNYSRRRPAAPTSPLISPMIVRYRSPDIDVALSHLVISRNKRVGEYGWRAVGSYSARPVVGSRASHVSLLSRGRQ</sequence>
<proteinExistence type="predicted"/>
<protein>
    <submittedName>
        <fullName evidence="2">Uncharacterized protein</fullName>
    </submittedName>
</protein>
<evidence type="ECO:0000313" key="3">
    <source>
        <dbReference type="Proteomes" id="UP000192247"/>
    </source>
</evidence>
<feature type="region of interest" description="Disordered" evidence="1">
    <location>
        <begin position="23"/>
        <end position="42"/>
    </location>
</feature>